<dbReference type="PANTHER" id="PTHR43108">
    <property type="entry name" value="N-ACETYLGLUCOSAMINE-6-SULFATASE FAMILY MEMBER"/>
    <property type="match status" value="1"/>
</dbReference>
<dbReference type="RefSeq" id="WP_345528257.1">
    <property type="nucleotide sequence ID" value="NZ_BAABKN010000023.1"/>
</dbReference>
<reference evidence="9" key="1">
    <citation type="journal article" date="2019" name="Int. J. Syst. Evol. Microbiol.">
        <title>The Global Catalogue of Microorganisms (GCM) 10K type strain sequencing project: providing services to taxonomists for standard genome sequencing and annotation.</title>
        <authorList>
            <consortium name="The Broad Institute Genomics Platform"/>
            <consortium name="The Broad Institute Genome Sequencing Center for Infectious Disease"/>
            <person name="Wu L."/>
            <person name="Ma J."/>
        </authorList>
    </citation>
    <scope>NUCLEOTIDE SEQUENCE [LARGE SCALE GENOMIC DNA]</scope>
    <source>
        <strain evidence="9">JCM 18532</strain>
    </source>
</reference>
<accession>A0ABP8Z639</accession>
<evidence type="ECO:0000259" key="7">
    <source>
        <dbReference type="Pfam" id="PF00884"/>
    </source>
</evidence>
<feature type="compositionally biased region" description="Basic and acidic residues" evidence="5">
    <location>
        <begin position="223"/>
        <end position="239"/>
    </location>
</feature>
<comment type="similarity">
    <text evidence="1">Belongs to the sulfatase family.</text>
</comment>
<dbReference type="Pfam" id="PF00884">
    <property type="entry name" value="Sulfatase"/>
    <property type="match status" value="1"/>
</dbReference>
<dbReference type="PROSITE" id="PS00523">
    <property type="entry name" value="SULFATASE_1"/>
    <property type="match status" value="1"/>
</dbReference>
<evidence type="ECO:0000256" key="1">
    <source>
        <dbReference type="ARBA" id="ARBA00008779"/>
    </source>
</evidence>
<keyword evidence="2 6" id="KW-0732">Signal</keyword>
<evidence type="ECO:0000256" key="6">
    <source>
        <dbReference type="SAM" id="SignalP"/>
    </source>
</evidence>
<evidence type="ECO:0000313" key="9">
    <source>
        <dbReference type="Proteomes" id="UP001499882"/>
    </source>
</evidence>
<dbReference type="Proteomes" id="UP001499882">
    <property type="component" value="Unassembled WGS sequence"/>
</dbReference>
<comment type="caution">
    <text evidence="8">The sequence shown here is derived from an EMBL/GenBank/DDBJ whole genome shotgun (WGS) entry which is preliminary data.</text>
</comment>
<dbReference type="SUPFAM" id="SSF53649">
    <property type="entry name" value="Alkaline phosphatase-like"/>
    <property type="match status" value="1"/>
</dbReference>
<feature type="signal peptide" evidence="6">
    <location>
        <begin position="1"/>
        <end position="29"/>
    </location>
</feature>
<name>A0ABP8Z639_9ACTN</name>
<proteinExistence type="inferred from homology"/>
<dbReference type="PANTHER" id="PTHR43108:SF8">
    <property type="entry name" value="SD21168P"/>
    <property type="match status" value="1"/>
</dbReference>
<dbReference type="PROSITE" id="PS00149">
    <property type="entry name" value="SULFATASE_2"/>
    <property type="match status" value="1"/>
</dbReference>
<dbReference type="EMBL" id="BAABKN010000023">
    <property type="protein sequence ID" value="GAA4747582.1"/>
    <property type="molecule type" value="Genomic_DNA"/>
</dbReference>
<evidence type="ECO:0000256" key="4">
    <source>
        <dbReference type="ARBA" id="ARBA00023180"/>
    </source>
</evidence>
<organism evidence="8 9">
    <name type="scientific">Nocardioides endophyticus</name>
    <dbReference type="NCBI Taxonomy" id="1353775"/>
    <lineage>
        <taxon>Bacteria</taxon>
        <taxon>Bacillati</taxon>
        <taxon>Actinomycetota</taxon>
        <taxon>Actinomycetes</taxon>
        <taxon>Propionibacteriales</taxon>
        <taxon>Nocardioidaceae</taxon>
        <taxon>Nocardioides</taxon>
    </lineage>
</organism>
<dbReference type="InterPro" id="IPR017850">
    <property type="entry name" value="Alkaline_phosphatase_core_sf"/>
</dbReference>
<feature type="chain" id="PRO_5047008998" evidence="6">
    <location>
        <begin position="30"/>
        <end position="493"/>
    </location>
</feature>
<feature type="domain" description="Sulfatase N-terminal" evidence="7">
    <location>
        <begin position="41"/>
        <end position="384"/>
    </location>
</feature>
<evidence type="ECO:0000256" key="3">
    <source>
        <dbReference type="ARBA" id="ARBA00022801"/>
    </source>
</evidence>
<dbReference type="Gene3D" id="3.40.720.10">
    <property type="entry name" value="Alkaline Phosphatase, subunit A"/>
    <property type="match status" value="1"/>
</dbReference>
<evidence type="ECO:0000256" key="2">
    <source>
        <dbReference type="ARBA" id="ARBA00022729"/>
    </source>
</evidence>
<evidence type="ECO:0000256" key="5">
    <source>
        <dbReference type="SAM" id="MobiDB-lite"/>
    </source>
</evidence>
<keyword evidence="3" id="KW-0378">Hydrolase</keyword>
<dbReference type="InterPro" id="IPR024607">
    <property type="entry name" value="Sulfatase_CS"/>
</dbReference>
<dbReference type="InterPro" id="IPR000917">
    <property type="entry name" value="Sulfatase_N"/>
</dbReference>
<dbReference type="CDD" id="cd16147">
    <property type="entry name" value="G6S"/>
    <property type="match status" value="1"/>
</dbReference>
<keyword evidence="9" id="KW-1185">Reference proteome</keyword>
<feature type="region of interest" description="Disordered" evidence="5">
    <location>
        <begin position="222"/>
        <end position="278"/>
    </location>
</feature>
<protein>
    <submittedName>
        <fullName evidence="8">Sulfatase</fullName>
    </submittedName>
</protein>
<sequence>MRTRHRARLTAAITATAALAALASGSVSAQPSPPPAAVERPNIVMITLDDLTEADLAVMPRTRRLLARQGTTMTQGLAPTPMCAPARASLLTGQYAHHHGVLTVEGRAGGFGAFDDRRTLPTWLKKAGYETMFAGKYLNGYGVRNPRYIPPGWDRWRASVDFTTYSFLRTRFNVDGTVVRPSGYSSDILGRYSEELIRQHERGRLRDDPMFLWVNYVAPHHGGPREPDDPVRTSPDGRRPLTTTPAPRHRNRFRDVPLPHGPAMWERDRRGNPHAGPRASASYRAAIREVHQQRLESLLAVDEAVGRTIRALRRAGELQRTVIALTSDNGYMIGEHQLVGKLWFYDDSLRIPVILRGPGIPRGKRVATPITNPDLAVTIASLAHARATRKVDGVDLLPWLGRPTQRRVVPIEAYPVKGGQRRLYSGIRYGDLTYVRSRGGFEELYDRARDPGELVNVARRPAYAKTLKRMRTWDRRYRNCSGTACPQWFEAET</sequence>
<gene>
    <name evidence="8" type="ORF">GCM10023350_35580</name>
</gene>
<keyword evidence="4" id="KW-0325">Glycoprotein</keyword>
<evidence type="ECO:0000313" key="8">
    <source>
        <dbReference type="EMBL" id="GAA4747582.1"/>
    </source>
</evidence>